<proteinExistence type="predicted"/>
<evidence type="ECO:0000313" key="2">
    <source>
        <dbReference type="Proteomes" id="UP000233551"/>
    </source>
</evidence>
<feature type="non-terminal residue" evidence="1">
    <location>
        <position position="74"/>
    </location>
</feature>
<dbReference type="Proteomes" id="UP000233551">
    <property type="component" value="Unassembled WGS sequence"/>
</dbReference>
<gene>
    <name evidence="1" type="ORF">CRG98_048312</name>
</gene>
<name>A0A2I0HHV4_PUNGR</name>
<protein>
    <submittedName>
        <fullName evidence="1">Uncharacterized protein</fullName>
    </submittedName>
</protein>
<organism evidence="1 2">
    <name type="scientific">Punica granatum</name>
    <name type="common">Pomegranate</name>
    <dbReference type="NCBI Taxonomy" id="22663"/>
    <lineage>
        <taxon>Eukaryota</taxon>
        <taxon>Viridiplantae</taxon>
        <taxon>Streptophyta</taxon>
        <taxon>Embryophyta</taxon>
        <taxon>Tracheophyta</taxon>
        <taxon>Spermatophyta</taxon>
        <taxon>Magnoliopsida</taxon>
        <taxon>eudicotyledons</taxon>
        <taxon>Gunneridae</taxon>
        <taxon>Pentapetalae</taxon>
        <taxon>rosids</taxon>
        <taxon>malvids</taxon>
        <taxon>Myrtales</taxon>
        <taxon>Lythraceae</taxon>
        <taxon>Punica</taxon>
    </lineage>
</organism>
<accession>A0A2I0HHV4</accession>
<comment type="caution">
    <text evidence="1">The sequence shown here is derived from an EMBL/GenBank/DDBJ whole genome shotgun (WGS) entry which is preliminary data.</text>
</comment>
<keyword evidence="2" id="KW-1185">Reference proteome</keyword>
<sequence length="74" mass="7931">FGTFGTLHEHLDLPFRSPTNPTLHHAVVGASVPSHFPETAAAAIFRVLQLVTLKPSLATPTATSPTLFLVHQGY</sequence>
<dbReference type="AlphaFoldDB" id="A0A2I0HHV4"/>
<feature type="non-terminal residue" evidence="1">
    <location>
        <position position="1"/>
    </location>
</feature>
<dbReference type="EMBL" id="PGOL01009055">
    <property type="protein sequence ID" value="PKI31297.1"/>
    <property type="molecule type" value="Genomic_DNA"/>
</dbReference>
<evidence type="ECO:0000313" key="1">
    <source>
        <dbReference type="EMBL" id="PKI31297.1"/>
    </source>
</evidence>
<reference evidence="1 2" key="1">
    <citation type="submission" date="2017-11" db="EMBL/GenBank/DDBJ databases">
        <title>De-novo sequencing of pomegranate (Punica granatum L.) genome.</title>
        <authorList>
            <person name="Akparov Z."/>
            <person name="Amiraslanov A."/>
            <person name="Hajiyeva S."/>
            <person name="Abbasov M."/>
            <person name="Kaur K."/>
            <person name="Hamwieh A."/>
            <person name="Solovyev V."/>
            <person name="Salamov A."/>
            <person name="Braich B."/>
            <person name="Kosarev P."/>
            <person name="Mahmoud A."/>
            <person name="Hajiyev E."/>
            <person name="Babayeva S."/>
            <person name="Izzatullayeva V."/>
            <person name="Mammadov A."/>
            <person name="Mammadov A."/>
            <person name="Sharifova S."/>
            <person name="Ojaghi J."/>
            <person name="Eynullazada K."/>
            <person name="Bayramov B."/>
            <person name="Abdulazimova A."/>
            <person name="Shahmuradov I."/>
        </authorList>
    </citation>
    <scope>NUCLEOTIDE SEQUENCE [LARGE SCALE GENOMIC DNA]</scope>
    <source>
        <strain evidence="2">cv. AG2017</strain>
        <tissue evidence="1">Leaf</tissue>
    </source>
</reference>